<keyword evidence="2" id="KW-1185">Reference proteome</keyword>
<gene>
    <name evidence="1" type="ORF">PLEPLA_LOCUS29108</name>
</gene>
<sequence length="141" mass="15427">DSGWRGSPIANQTFLKSLDIMLVMDKSVYVVSICRDDHMRVVSQPRQRYTPQPAPQPAQKRLDGDAPFCILPVALCRRFCETFLGVVFVSSRLLTLPPLSPFTGKGGRLPVGPPHESGAAAGGQTLVSVLPALRVRQGFRR</sequence>
<evidence type="ECO:0000313" key="1">
    <source>
        <dbReference type="EMBL" id="CAB1441332.1"/>
    </source>
</evidence>
<dbReference type="AlphaFoldDB" id="A0A9N7YXB4"/>
<comment type="caution">
    <text evidence="1">The sequence shown here is derived from an EMBL/GenBank/DDBJ whole genome shotgun (WGS) entry which is preliminary data.</text>
</comment>
<protein>
    <submittedName>
        <fullName evidence="1">Uncharacterized protein</fullName>
    </submittedName>
</protein>
<feature type="non-terminal residue" evidence="1">
    <location>
        <position position="1"/>
    </location>
</feature>
<dbReference type="EMBL" id="CADEAL010002620">
    <property type="protein sequence ID" value="CAB1441332.1"/>
    <property type="molecule type" value="Genomic_DNA"/>
</dbReference>
<proteinExistence type="predicted"/>
<organism evidence="1 2">
    <name type="scientific">Pleuronectes platessa</name>
    <name type="common">European plaice</name>
    <dbReference type="NCBI Taxonomy" id="8262"/>
    <lineage>
        <taxon>Eukaryota</taxon>
        <taxon>Metazoa</taxon>
        <taxon>Chordata</taxon>
        <taxon>Craniata</taxon>
        <taxon>Vertebrata</taxon>
        <taxon>Euteleostomi</taxon>
        <taxon>Actinopterygii</taxon>
        <taxon>Neopterygii</taxon>
        <taxon>Teleostei</taxon>
        <taxon>Neoteleostei</taxon>
        <taxon>Acanthomorphata</taxon>
        <taxon>Carangaria</taxon>
        <taxon>Pleuronectiformes</taxon>
        <taxon>Pleuronectoidei</taxon>
        <taxon>Pleuronectidae</taxon>
        <taxon>Pleuronectes</taxon>
    </lineage>
</organism>
<name>A0A9N7YXB4_PLEPL</name>
<dbReference type="Proteomes" id="UP001153269">
    <property type="component" value="Unassembled WGS sequence"/>
</dbReference>
<accession>A0A9N7YXB4</accession>
<reference evidence="1" key="1">
    <citation type="submission" date="2020-03" db="EMBL/GenBank/DDBJ databases">
        <authorList>
            <person name="Weist P."/>
        </authorList>
    </citation>
    <scope>NUCLEOTIDE SEQUENCE</scope>
</reference>
<evidence type="ECO:0000313" key="2">
    <source>
        <dbReference type="Proteomes" id="UP001153269"/>
    </source>
</evidence>